<dbReference type="EMBL" id="JBHSPC010000100">
    <property type="protein sequence ID" value="MFC5674018.1"/>
    <property type="molecule type" value="Genomic_DNA"/>
</dbReference>
<name>A0ABW0XWE8_9ACTN</name>
<gene>
    <name evidence="2" type="ORF">ACFP2V_29245</name>
</gene>
<dbReference type="RefSeq" id="WP_381218295.1">
    <property type="nucleotide sequence ID" value="NZ_JBHSPC010000100.1"/>
</dbReference>
<keyword evidence="3" id="KW-1185">Reference proteome</keyword>
<feature type="region of interest" description="Disordered" evidence="1">
    <location>
        <begin position="33"/>
        <end position="71"/>
    </location>
</feature>
<evidence type="ECO:0000256" key="1">
    <source>
        <dbReference type="SAM" id="MobiDB-lite"/>
    </source>
</evidence>
<evidence type="ECO:0000313" key="3">
    <source>
        <dbReference type="Proteomes" id="UP001596183"/>
    </source>
</evidence>
<organism evidence="2 3">
    <name type="scientific">Streptomyces incanus</name>
    <dbReference type="NCBI Taxonomy" id="887453"/>
    <lineage>
        <taxon>Bacteria</taxon>
        <taxon>Bacillati</taxon>
        <taxon>Actinomycetota</taxon>
        <taxon>Actinomycetes</taxon>
        <taxon>Kitasatosporales</taxon>
        <taxon>Streptomycetaceae</taxon>
        <taxon>Streptomyces</taxon>
    </lineage>
</organism>
<reference evidence="3" key="1">
    <citation type="journal article" date="2019" name="Int. J. Syst. Evol. Microbiol.">
        <title>The Global Catalogue of Microorganisms (GCM) 10K type strain sequencing project: providing services to taxonomists for standard genome sequencing and annotation.</title>
        <authorList>
            <consortium name="The Broad Institute Genomics Platform"/>
            <consortium name="The Broad Institute Genome Sequencing Center for Infectious Disease"/>
            <person name="Wu L."/>
            <person name="Ma J."/>
        </authorList>
    </citation>
    <scope>NUCLEOTIDE SEQUENCE [LARGE SCALE GENOMIC DNA]</scope>
    <source>
        <strain evidence="3">JCM 13852</strain>
    </source>
</reference>
<sequence length="71" mass="7580">MPKHPAASSQGCSGRRLDCFRLRLDRAPPAAPGVCGDLGHPWLEAAGTGRPVTRSRRRKALSEGQMGDGVR</sequence>
<comment type="caution">
    <text evidence="2">The sequence shown here is derived from an EMBL/GenBank/DDBJ whole genome shotgun (WGS) entry which is preliminary data.</text>
</comment>
<accession>A0ABW0XWE8</accession>
<evidence type="ECO:0000313" key="2">
    <source>
        <dbReference type="EMBL" id="MFC5674018.1"/>
    </source>
</evidence>
<protein>
    <submittedName>
        <fullName evidence="2">Uncharacterized protein</fullName>
    </submittedName>
</protein>
<proteinExistence type="predicted"/>
<dbReference type="Proteomes" id="UP001596183">
    <property type="component" value="Unassembled WGS sequence"/>
</dbReference>